<proteinExistence type="predicted"/>
<dbReference type="Proteomes" id="UP000193925">
    <property type="component" value="Chromosome AFERRI"/>
</dbReference>
<name>A0ABY1MRL7_9PROT</name>
<accession>A0ABY1MRL7</accession>
<evidence type="ECO:0000313" key="2">
    <source>
        <dbReference type="Proteomes" id="UP000193925"/>
    </source>
</evidence>
<sequence length="68" mass="7832">MEGFSKIGHLNHDAPPLYLVEIRWLSRQHPIGRAHEEGRAHGIHKNGCCALIGMLNRHVDFPLKKHYQ</sequence>
<reference evidence="1 2" key="1">
    <citation type="submission" date="2017-03" db="EMBL/GenBank/DDBJ databases">
        <authorList>
            <person name="Regsiter A."/>
            <person name="William W."/>
        </authorList>
    </citation>
    <scope>NUCLEOTIDE SEQUENCE [LARGE SCALE GENOMIC DNA]</scope>
    <source>
        <strain evidence="1">PRJEB5721</strain>
    </source>
</reference>
<organism evidence="1 2">
    <name type="scientific">Acidithiobacillus ferrivorans</name>
    <dbReference type="NCBI Taxonomy" id="160808"/>
    <lineage>
        <taxon>Bacteria</taxon>
        <taxon>Pseudomonadati</taxon>
        <taxon>Pseudomonadota</taxon>
        <taxon>Acidithiobacillia</taxon>
        <taxon>Acidithiobacillales</taxon>
        <taxon>Acidithiobacillaceae</taxon>
        <taxon>Acidithiobacillus</taxon>
    </lineage>
</organism>
<evidence type="ECO:0008006" key="3">
    <source>
        <dbReference type="Google" id="ProtNLM"/>
    </source>
</evidence>
<gene>
    <name evidence="1" type="ORF">AFERRI_30119</name>
</gene>
<dbReference type="EMBL" id="LT841305">
    <property type="protein sequence ID" value="SMH66389.1"/>
    <property type="molecule type" value="Genomic_DNA"/>
</dbReference>
<keyword evidence="2" id="KW-1185">Reference proteome</keyword>
<protein>
    <recommendedName>
        <fullName evidence="3">Transposase</fullName>
    </recommendedName>
</protein>
<evidence type="ECO:0000313" key="1">
    <source>
        <dbReference type="EMBL" id="SMH66389.1"/>
    </source>
</evidence>